<feature type="compositionally biased region" description="Basic and acidic residues" evidence="1">
    <location>
        <begin position="1"/>
        <end position="24"/>
    </location>
</feature>
<sequence>MIFKKSKELAGNREGREEREDEHWGTSINRNNPQHKHLGVLGDENPRRFPPAEGRTGGETNVKQSAINKNETAKIFSHELPA</sequence>
<evidence type="ECO:0000313" key="2">
    <source>
        <dbReference type="EMBL" id="KPL85744.1"/>
    </source>
</evidence>
<accession>A0A0P6YRB7</accession>
<organism evidence="2 3">
    <name type="scientific">Herpetosiphon geysericola</name>
    <dbReference type="NCBI Taxonomy" id="70996"/>
    <lineage>
        <taxon>Bacteria</taxon>
        <taxon>Bacillati</taxon>
        <taxon>Chloroflexota</taxon>
        <taxon>Chloroflexia</taxon>
        <taxon>Herpetosiphonales</taxon>
        <taxon>Herpetosiphonaceae</taxon>
        <taxon>Herpetosiphon</taxon>
    </lineage>
</organism>
<comment type="caution">
    <text evidence="2">The sequence shown here is derived from an EMBL/GenBank/DDBJ whole genome shotgun (WGS) entry which is preliminary data.</text>
</comment>
<proteinExistence type="predicted"/>
<protein>
    <submittedName>
        <fullName evidence="2">Uncharacterized protein</fullName>
    </submittedName>
</protein>
<dbReference type="AlphaFoldDB" id="A0A0P6YRB7"/>
<gene>
    <name evidence="2" type="ORF">SE18_15530</name>
</gene>
<feature type="region of interest" description="Disordered" evidence="1">
    <location>
        <begin position="1"/>
        <end position="82"/>
    </location>
</feature>
<evidence type="ECO:0000256" key="1">
    <source>
        <dbReference type="SAM" id="MobiDB-lite"/>
    </source>
</evidence>
<keyword evidence="3" id="KW-1185">Reference proteome</keyword>
<dbReference type="RefSeq" id="WP_054535382.1">
    <property type="nucleotide sequence ID" value="NZ_LGKP01000023.1"/>
</dbReference>
<reference evidence="2 3" key="1">
    <citation type="submission" date="2015-07" db="EMBL/GenBank/DDBJ databases">
        <title>Whole genome sequence of Herpetosiphon geysericola DSM 7119.</title>
        <authorList>
            <person name="Hemp J."/>
            <person name="Ward L.M."/>
            <person name="Pace L.A."/>
            <person name="Fischer W.W."/>
        </authorList>
    </citation>
    <scope>NUCLEOTIDE SEQUENCE [LARGE SCALE GENOMIC DNA]</scope>
    <source>
        <strain evidence="2 3">DSM 7119</strain>
    </source>
</reference>
<dbReference type="EMBL" id="LGKP01000023">
    <property type="protein sequence ID" value="KPL85744.1"/>
    <property type="molecule type" value="Genomic_DNA"/>
</dbReference>
<name>A0A0P6YRB7_9CHLR</name>
<dbReference type="Proteomes" id="UP000050277">
    <property type="component" value="Unassembled WGS sequence"/>
</dbReference>
<feature type="compositionally biased region" description="Polar residues" evidence="1">
    <location>
        <begin position="58"/>
        <end position="70"/>
    </location>
</feature>
<evidence type="ECO:0000313" key="3">
    <source>
        <dbReference type="Proteomes" id="UP000050277"/>
    </source>
</evidence>